<feature type="transmembrane region" description="Helical" evidence="1">
    <location>
        <begin position="195"/>
        <end position="221"/>
    </location>
</feature>
<evidence type="ECO:0000256" key="1">
    <source>
        <dbReference type="SAM" id="Phobius"/>
    </source>
</evidence>
<dbReference type="OrthoDB" id="10267127at2759"/>
<keyword evidence="3" id="KW-1185">Reference proteome</keyword>
<sequence length="275" mass="32584">MDDNGNFTYIKEDYIRNIKEIINSINEQNFREIFPGYNFTELLPELPIQENGHPNIDYKIYIISNEEIEKLESILDDSLINTESDFWYNLDEFKSSTMIDDNGNFTFLQPHIKFIKQIIETINEQNFIEIFPGYNFTELLPELPIQENVKVLNTLSKLDDINIDTINIDNRNYSTFSEYLELFGDNNSMNENNEYIFNINITILKMIQIIMIKQLVILILIKMKEMNLKQKMEVNSRNYSKPGFNLKIRGGKELFGRRQFKLRSDSSEPSYMENK</sequence>
<protein>
    <submittedName>
        <fullName evidence="2">Uncharacterized protein</fullName>
    </submittedName>
</protein>
<reference evidence="2 3" key="1">
    <citation type="submission" date="2016-08" db="EMBL/GenBank/DDBJ databases">
        <title>A Parts List for Fungal Cellulosomes Revealed by Comparative Genomics.</title>
        <authorList>
            <consortium name="DOE Joint Genome Institute"/>
            <person name="Haitjema C.H."/>
            <person name="Gilmore S.P."/>
            <person name="Henske J.K."/>
            <person name="Solomon K.V."/>
            <person name="De Groot R."/>
            <person name="Kuo A."/>
            <person name="Mondo S.J."/>
            <person name="Salamov A.A."/>
            <person name="Labutti K."/>
            <person name="Zhao Z."/>
            <person name="Chiniquy J."/>
            <person name="Barry K."/>
            <person name="Brewer H.M."/>
            <person name="Purvine S.O."/>
            <person name="Wright A.T."/>
            <person name="Boxma B."/>
            <person name="Van Alen T."/>
            <person name="Hackstein J.H."/>
            <person name="Baker S.E."/>
            <person name="Grigoriev I.V."/>
            <person name="O'Malley M.A."/>
        </authorList>
    </citation>
    <scope>NUCLEOTIDE SEQUENCE [LARGE SCALE GENOMIC DNA]</scope>
    <source>
        <strain evidence="2 3">G1</strain>
    </source>
</reference>
<comment type="caution">
    <text evidence="2">The sequence shown here is derived from an EMBL/GenBank/DDBJ whole genome shotgun (WGS) entry which is preliminary data.</text>
</comment>
<keyword evidence="1" id="KW-0812">Transmembrane</keyword>
<keyword evidence="1" id="KW-1133">Transmembrane helix</keyword>
<dbReference type="EMBL" id="MCOG01000552">
    <property type="protein sequence ID" value="ORX99134.1"/>
    <property type="molecule type" value="Genomic_DNA"/>
</dbReference>
<dbReference type="Proteomes" id="UP000193920">
    <property type="component" value="Unassembled WGS sequence"/>
</dbReference>
<name>A0A1Y1YNH2_9FUNG</name>
<evidence type="ECO:0000313" key="3">
    <source>
        <dbReference type="Proteomes" id="UP000193920"/>
    </source>
</evidence>
<proteinExistence type="predicted"/>
<dbReference type="AlphaFoldDB" id="A0A1Y1YNH2"/>
<organism evidence="2 3">
    <name type="scientific">Neocallimastix californiae</name>
    <dbReference type="NCBI Taxonomy" id="1754190"/>
    <lineage>
        <taxon>Eukaryota</taxon>
        <taxon>Fungi</taxon>
        <taxon>Fungi incertae sedis</taxon>
        <taxon>Chytridiomycota</taxon>
        <taxon>Chytridiomycota incertae sedis</taxon>
        <taxon>Neocallimastigomycetes</taxon>
        <taxon>Neocallimastigales</taxon>
        <taxon>Neocallimastigaceae</taxon>
        <taxon>Neocallimastix</taxon>
    </lineage>
</organism>
<keyword evidence="1" id="KW-0472">Membrane</keyword>
<gene>
    <name evidence="2" type="ORF">LY90DRAFT_519937</name>
</gene>
<evidence type="ECO:0000313" key="2">
    <source>
        <dbReference type="EMBL" id="ORX99134.1"/>
    </source>
</evidence>
<accession>A0A1Y1YNH2</accession>